<dbReference type="InterPro" id="IPR018152">
    <property type="entry name" value="SOD_Cu/Zn_BS"/>
</dbReference>
<dbReference type="PANTHER" id="PTHR10003">
    <property type="entry name" value="SUPEROXIDE DISMUTASE CU-ZN -RELATED"/>
    <property type="match status" value="1"/>
</dbReference>
<dbReference type="RefSeq" id="WP_194447807.1">
    <property type="nucleotide sequence ID" value="NZ_CP063849.1"/>
</dbReference>
<dbReference type="InterPro" id="IPR024134">
    <property type="entry name" value="SOD_Cu/Zn_/chaperone"/>
</dbReference>
<evidence type="ECO:0000313" key="6">
    <source>
        <dbReference type="Proteomes" id="UP000593892"/>
    </source>
</evidence>
<keyword evidence="2" id="KW-0186">Copper</keyword>
<dbReference type="Gene3D" id="2.60.40.200">
    <property type="entry name" value="Superoxide dismutase, copper/zinc binding domain"/>
    <property type="match status" value="1"/>
</dbReference>
<sequence>MTTRSILAATTALALSAFTLAGAQGDRKAATAEVKDAQGKVVATAKFKQVKGGVQLAVKATGLPAGSHAIHVHTVGKCEGPGFTTAGGHFNPAHKQHGIMNPEGHHAGDMPNFTINAKGAGTFKTIIQGITLVGDGETSLFHAGGTALVIHEKADDMKSDPAGNAGARLACGVVQ</sequence>
<comment type="similarity">
    <text evidence="1 2">Belongs to the Cu-Zn superoxide dismutase family.</text>
</comment>
<keyword evidence="2" id="KW-0862">Zinc</keyword>
<proteinExistence type="inferred from homology"/>
<keyword evidence="6" id="KW-1185">Reference proteome</keyword>
<feature type="chain" id="PRO_5032820220" description="Superoxide dismutase [Cu-Zn]" evidence="3">
    <location>
        <begin position="24"/>
        <end position="175"/>
    </location>
</feature>
<keyword evidence="2" id="KW-0560">Oxidoreductase</keyword>
<feature type="domain" description="Superoxide dismutase copper/zinc binding" evidence="4">
    <location>
        <begin position="42"/>
        <end position="174"/>
    </location>
</feature>
<protein>
    <recommendedName>
        <fullName evidence="2">Superoxide dismutase [Cu-Zn]</fullName>
        <ecNumber evidence="2">1.15.1.1</ecNumber>
    </recommendedName>
</protein>
<feature type="signal peptide" evidence="3">
    <location>
        <begin position="1"/>
        <end position="23"/>
    </location>
</feature>
<name>A0A7S7SIY3_PALFE</name>
<gene>
    <name evidence="5" type="ORF">IRI77_25455</name>
</gene>
<dbReference type="GO" id="GO:0005507">
    <property type="term" value="F:copper ion binding"/>
    <property type="evidence" value="ECO:0007669"/>
    <property type="project" value="InterPro"/>
</dbReference>
<keyword evidence="3" id="KW-0732">Signal</keyword>
<keyword evidence="2" id="KW-0479">Metal-binding</keyword>
<comment type="catalytic activity">
    <reaction evidence="2">
        <text>2 superoxide + 2 H(+) = H2O2 + O2</text>
        <dbReference type="Rhea" id="RHEA:20696"/>
        <dbReference type="ChEBI" id="CHEBI:15378"/>
        <dbReference type="ChEBI" id="CHEBI:15379"/>
        <dbReference type="ChEBI" id="CHEBI:16240"/>
        <dbReference type="ChEBI" id="CHEBI:18421"/>
        <dbReference type="EC" id="1.15.1.1"/>
    </reaction>
</comment>
<comment type="cofactor">
    <cofactor evidence="2">
        <name>Cu cation</name>
        <dbReference type="ChEBI" id="CHEBI:23378"/>
    </cofactor>
    <text evidence="2">Binds 1 copper ion per subunit.</text>
</comment>
<dbReference type="EC" id="1.15.1.1" evidence="2"/>
<evidence type="ECO:0000256" key="3">
    <source>
        <dbReference type="SAM" id="SignalP"/>
    </source>
</evidence>
<dbReference type="EMBL" id="CP063849">
    <property type="protein sequence ID" value="QOY86138.1"/>
    <property type="molecule type" value="Genomic_DNA"/>
</dbReference>
<evidence type="ECO:0000256" key="1">
    <source>
        <dbReference type="ARBA" id="ARBA00010457"/>
    </source>
</evidence>
<dbReference type="AlphaFoldDB" id="A0A7S7SIY3"/>
<comment type="cofactor">
    <cofactor evidence="2">
        <name>Zn(2+)</name>
        <dbReference type="ChEBI" id="CHEBI:29105"/>
    </cofactor>
    <text evidence="2">Binds 1 zinc ion per subunit.</text>
</comment>
<evidence type="ECO:0000259" key="4">
    <source>
        <dbReference type="Pfam" id="PF00080"/>
    </source>
</evidence>
<accession>A0A7S7SIY3</accession>
<dbReference type="GO" id="GO:0004784">
    <property type="term" value="F:superoxide dismutase activity"/>
    <property type="evidence" value="ECO:0007669"/>
    <property type="project" value="UniProtKB-EC"/>
</dbReference>
<dbReference type="Proteomes" id="UP000593892">
    <property type="component" value="Chromosome"/>
</dbReference>
<evidence type="ECO:0000313" key="5">
    <source>
        <dbReference type="EMBL" id="QOY86138.1"/>
    </source>
</evidence>
<dbReference type="InterPro" id="IPR001424">
    <property type="entry name" value="SOD_Cu_Zn_dom"/>
</dbReference>
<dbReference type="KEGG" id="pfer:IRI77_25455"/>
<dbReference type="SUPFAM" id="SSF49329">
    <property type="entry name" value="Cu,Zn superoxide dismutase-like"/>
    <property type="match status" value="1"/>
</dbReference>
<evidence type="ECO:0000256" key="2">
    <source>
        <dbReference type="RuleBase" id="RU000393"/>
    </source>
</evidence>
<reference evidence="5 6" key="1">
    <citation type="submission" date="2020-10" db="EMBL/GenBank/DDBJ databases">
        <title>Complete genome sequence of Paludibaculum fermentans P105T, a facultatively anaerobic acidobacterium capable of dissimilatory Fe(III) reduction.</title>
        <authorList>
            <person name="Dedysh S.N."/>
            <person name="Beletsky A.V."/>
            <person name="Kulichevskaya I.S."/>
            <person name="Mardanov A.V."/>
            <person name="Ravin N.V."/>
        </authorList>
    </citation>
    <scope>NUCLEOTIDE SEQUENCE [LARGE SCALE GENOMIC DNA]</scope>
    <source>
        <strain evidence="5 6">P105</strain>
    </source>
</reference>
<dbReference type="InterPro" id="IPR036423">
    <property type="entry name" value="SOD-like_Cu/Zn_dom_sf"/>
</dbReference>
<comment type="function">
    <text evidence="2">Destroys radicals which are normally produced within the cells and which are toxic to biological systems.</text>
</comment>
<dbReference type="Pfam" id="PF00080">
    <property type="entry name" value="Sod_Cu"/>
    <property type="match status" value="1"/>
</dbReference>
<dbReference type="CDD" id="cd00305">
    <property type="entry name" value="Cu-Zn_Superoxide_Dismutase"/>
    <property type="match status" value="1"/>
</dbReference>
<dbReference type="PROSITE" id="PS00332">
    <property type="entry name" value="SOD_CU_ZN_2"/>
    <property type="match status" value="1"/>
</dbReference>
<organism evidence="5 6">
    <name type="scientific">Paludibaculum fermentans</name>
    <dbReference type="NCBI Taxonomy" id="1473598"/>
    <lineage>
        <taxon>Bacteria</taxon>
        <taxon>Pseudomonadati</taxon>
        <taxon>Acidobacteriota</taxon>
        <taxon>Terriglobia</taxon>
        <taxon>Bryobacterales</taxon>
        <taxon>Bryobacteraceae</taxon>
        <taxon>Paludibaculum</taxon>
    </lineage>
</organism>